<feature type="repeat" description="WD" evidence="3">
    <location>
        <begin position="90"/>
        <end position="123"/>
    </location>
</feature>
<dbReference type="InterPro" id="IPR036322">
    <property type="entry name" value="WD40_repeat_dom_sf"/>
</dbReference>
<proteinExistence type="inferred from homology"/>
<dbReference type="Gene3D" id="2.130.10.10">
    <property type="entry name" value="YVTN repeat-like/Quinoprotein amine dehydrogenase"/>
    <property type="match status" value="1"/>
</dbReference>
<dbReference type="SUPFAM" id="SSF50978">
    <property type="entry name" value="WD40 repeat-like"/>
    <property type="match status" value="1"/>
</dbReference>
<dbReference type="Pfam" id="PF00400">
    <property type="entry name" value="WD40"/>
    <property type="match status" value="1"/>
</dbReference>
<dbReference type="AlphaFoldDB" id="A0A438E8K6"/>
<gene>
    <name evidence="4" type="primary">THO6_0</name>
    <name evidence="4" type="ORF">CK203_072340</name>
</gene>
<keyword evidence="2 3" id="KW-0853">WD repeat</keyword>
<evidence type="ECO:0000256" key="2">
    <source>
        <dbReference type="ARBA" id="ARBA00022574"/>
    </source>
</evidence>
<dbReference type="InterPro" id="IPR042626">
    <property type="entry name" value="THOC6"/>
</dbReference>
<evidence type="ECO:0000256" key="3">
    <source>
        <dbReference type="PROSITE-ProRule" id="PRU00221"/>
    </source>
</evidence>
<reference evidence="4 5" key="1">
    <citation type="journal article" date="2018" name="PLoS Genet.">
        <title>Population sequencing reveals clonal diversity and ancestral inbreeding in the grapevine cultivar Chardonnay.</title>
        <authorList>
            <person name="Roach M.J."/>
            <person name="Johnson D.L."/>
            <person name="Bohlmann J."/>
            <person name="van Vuuren H.J."/>
            <person name="Jones S.J."/>
            <person name="Pretorius I.S."/>
            <person name="Schmidt S.A."/>
            <person name="Borneman A.R."/>
        </authorList>
    </citation>
    <scope>NUCLEOTIDE SEQUENCE [LARGE SCALE GENOMIC DNA]</scope>
    <source>
        <strain evidence="5">cv. Chardonnay</strain>
        <tissue evidence="4">Leaf</tissue>
    </source>
</reference>
<evidence type="ECO:0000256" key="1">
    <source>
        <dbReference type="ARBA" id="ARBA00009728"/>
    </source>
</evidence>
<comment type="caution">
    <text evidence="4">The sequence shown here is derived from an EMBL/GenBank/DDBJ whole genome shotgun (WGS) entry which is preliminary data.</text>
</comment>
<dbReference type="EMBL" id="QGNW01001366">
    <property type="protein sequence ID" value="RVW43974.1"/>
    <property type="molecule type" value="Genomic_DNA"/>
</dbReference>
<dbReference type="PANTHER" id="PTHR44411">
    <property type="entry name" value="THO COMPLEX SUBUNIT 6 HOMOLOG"/>
    <property type="match status" value="1"/>
</dbReference>
<accession>A0A438E8K6</accession>
<evidence type="ECO:0000313" key="5">
    <source>
        <dbReference type="Proteomes" id="UP000288805"/>
    </source>
</evidence>
<dbReference type="PANTHER" id="PTHR44411:SF1">
    <property type="entry name" value="THO COMPLEX SUBUNIT 6 HOMOLOG"/>
    <property type="match status" value="1"/>
</dbReference>
<evidence type="ECO:0000313" key="4">
    <source>
        <dbReference type="EMBL" id="RVW43974.1"/>
    </source>
</evidence>
<dbReference type="Proteomes" id="UP000288805">
    <property type="component" value="Unassembled WGS sequence"/>
</dbReference>
<dbReference type="InterPro" id="IPR015943">
    <property type="entry name" value="WD40/YVTN_repeat-like_dom_sf"/>
</dbReference>
<sequence>MGSDARDWDEDGYRNSILKEREIQTRTVFRAIFAPSQNPNPDVIVVASSDGTLASYSISSCISQLQSGFGNARPRKSLLGLPVAEPNCFLQGHDGPAYDVKFYGDGEESLLLSCGDDGRIRGWRWKEITQSEVHIPLQGNHVEPVLDLVNPQHKGPWGALSPVPENNAIAVNAQWGSVFAAAGDSCAYCWDVEKSKIKMVFKGHSDYLHCIIARNSSNQVKPFP</sequence>
<dbReference type="PROSITE" id="PS50082">
    <property type="entry name" value="WD_REPEATS_2"/>
    <property type="match status" value="1"/>
</dbReference>
<organism evidence="4 5">
    <name type="scientific">Vitis vinifera</name>
    <name type="common">Grape</name>
    <dbReference type="NCBI Taxonomy" id="29760"/>
    <lineage>
        <taxon>Eukaryota</taxon>
        <taxon>Viridiplantae</taxon>
        <taxon>Streptophyta</taxon>
        <taxon>Embryophyta</taxon>
        <taxon>Tracheophyta</taxon>
        <taxon>Spermatophyta</taxon>
        <taxon>Magnoliopsida</taxon>
        <taxon>eudicotyledons</taxon>
        <taxon>Gunneridae</taxon>
        <taxon>Pentapetalae</taxon>
        <taxon>rosids</taxon>
        <taxon>Vitales</taxon>
        <taxon>Vitaceae</taxon>
        <taxon>Viteae</taxon>
        <taxon>Vitis</taxon>
    </lineage>
</organism>
<comment type="similarity">
    <text evidence="1">Belongs to the WD repeat THOC6 family.</text>
</comment>
<protein>
    <submittedName>
        <fullName evidence="4">THO complex subunit 6</fullName>
    </submittedName>
</protein>
<name>A0A438E8K6_VITVI</name>
<dbReference type="SMART" id="SM00320">
    <property type="entry name" value="WD40"/>
    <property type="match status" value="2"/>
</dbReference>
<dbReference type="InterPro" id="IPR001680">
    <property type="entry name" value="WD40_rpt"/>
</dbReference>